<accession>A0A834TN22</accession>
<comment type="caution">
    <text evidence="1">The sequence shown here is derived from an EMBL/GenBank/DDBJ whole genome shotgun (WGS) entry which is preliminary data.</text>
</comment>
<dbReference type="EMBL" id="JAAIUW010000007">
    <property type="protein sequence ID" value="KAF7824532.1"/>
    <property type="molecule type" value="Genomic_DNA"/>
</dbReference>
<gene>
    <name evidence="1" type="ORF">G2W53_022676</name>
</gene>
<keyword evidence="2" id="KW-1185">Reference proteome</keyword>
<reference evidence="1" key="1">
    <citation type="submission" date="2020-09" db="EMBL/GenBank/DDBJ databases">
        <title>Genome-Enabled Discovery of Anthraquinone Biosynthesis in Senna tora.</title>
        <authorList>
            <person name="Kang S.-H."/>
            <person name="Pandey R.P."/>
            <person name="Lee C.-M."/>
            <person name="Sim J.-S."/>
            <person name="Jeong J.-T."/>
            <person name="Choi B.-S."/>
            <person name="Jung M."/>
            <person name="Ginzburg D."/>
            <person name="Zhao K."/>
            <person name="Won S.Y."/>
            <person name="Oh T.-J."/>
            <person name="Yu Y."/>
            <person name="Kim N.-H."/>
            <person name="Lee O.R."/>
            <person name="Lee T.-H."/>
            <person name="Bashyal P."/>
            <person name="Kim T.-S."/>
            <person name="Lee W.-H."/>
            <person name="Kawkins C."/>
            <person name="Kim C.-K."/>
            <person name="Kim J.S."/>
            <person name="Ahn B.O."/>
            <person name="Rhee S.Y."/>
            <person name="Sohng J.K."/>
        </authorList>
    </citation>
    <scope>NUCLEOTIDE SEQUENCE</scope>
    <source>
        <tissue evidence="1">Leaf</tissue>
    </source>
</reference>
<sequence length="109" mass="12806">MERCFLWDTNQSSRKFHPINWKKVCMKKSDGGLGVMKLKSMNKAFFMKIAWNIITKSNAAWVKVIKEKYRFDTLSEGPKQKASCSNLWRGICRIWSSFFPHVKKVVNND</sequence>
<proteinExistence type="predicted"/>
<evidence type="ECO:0000313" key="2">
    <source>
        <dbReference type="Proteomes" id="UP000634136"/>
    </source>
</evidence>
<name>A0A834TN22_9FABA</name>
<dbReference type="OrthoDB" id="1002509at2759"/>
<organism evidence="1 2">
    <name type="scientific">Senna tora</name>
    <dbReference type="NCBI Taxonomy" id="362788"/>
    <lineage>
        <taxon>Eukaryota</taxon>
        <taxon>Viridiplantae</taxon>
        <taxon>Streptophyta</taxon>
        <taxon>Embryophyta</taxon>
        <taxon>Tracheophyta</taxon>
        <taxon>Spermatophyta</taxon>
        <taxon>Magnoliopsida</taxon>
        <taxon>eudicotyledons</taxon>
        <taxon>Gunneridae</taxon>
        <taxon>Pentapetalae</taxon>
        <taxon>rosids</taxon>
        <taxon>fabids</taxon>
        <taxon>Fabales</taxon>
        <taxon>Fabaceae</taxon>
        <taxon>Caesalpinioideae</taxon>
        <taxon>Cassia clade</taxon>
        <taxon>Senna</taxon>
    </lineage>
</organism>
<dbReference type="AlphaFoldDB" id="A0A834TN22"/>
<protein>
    <submittedName>
        <fullName evidence="1">Putative ribonuclease H protein At1g65750 family</fullName>
    </submittedName>
</protein>
<dbReference type="Proteomes" id="UP000634136">
    <property type="component" value="Unassembled WGS sequence"/>
</dbReference>
<evidence type="ECO:0000313" key="1">
    <source>
        <dbReference type="EMBL" id="KAF7824532.1"/>
    </source>
</evidence>